<feature type="binding site" evidence="4">
    <location>
        <position position="207"/>
    </location>
    <ligand>
        <name>Mg(2+)</name>
        <dbReference type="ChEBI" id="CHEBI:18420"/>
        <label>1</label>
        <note>catalytic</note>
    </ligand>
</feature>
<evidence type="ECO:0000313" key="5">
    <source>
        <dbReference type="EMBL" id="RBI84804.1"/>
    </source>
</evidence>
<comment type="cofactor">
    <cofactor evidence="4">
        <name>Mg(2+)</name>
        <dbReference type="ChEBI" id="CHEBI:18420"/>
    </cofactor>
</comment>
<dbReference type="InterPro" id="IPR020550">
    <property type="entry name" value="Inositol_monophosphatase_CS"/>
</dbReference>
<keyword evidence="2 4" id="KW-0479">Metal-binding</keyword>
<evidence type="ECO:0000256" key="2">
    <source>
        <dbReference type="ARBA" id="ARBA00022723"/>
    </source>
</evidence>
<reference evidence="5 6" key="1">
    <citation type="submission" date="2018-07" db="EMBL/GenBank/DDBJ databases">
        <title>Rhodosalinus sp. strain E84T genomic sequence and assembly.</title>
        <authorList>
            <person name="Liu Z.-W."/>
            <person name="Lu D.-C."/>
        </authorList>
    </citation>
    <scope>NUCLEOTIDE SEQUENCE [LARGE SCALE GENOMIC DNA]</scope>
    <source>
        <strain evidence="5 6">E84</strain>
    </source>
</reference>
<gene>
    <name evidence="5" type="ORF">DRV85_11115</name>
</gene>
<dbReference type="GO" id="GO:0046854">
    <property type="term" value="P:phosphatidylinositol phosphate biosynthetic process"/>
    <property type="evidence" value="ECO:0007669"/>
    <property type="project" value="InterPro"/>
</dbReference>
<dbReference type="InterPro" id="IPR000760">
    <property type="entry name" value="Inositol_monophosphatase-like"/>
</dbReference>
<dbReference type="GO" id="GO:0046872">
    <property type="term" value="F:metal ion binding"/>
    <property type="evidence" value="ECO:0007669"/>
    <property type="project" value="UniProtKB-KW"/>
</dbReference>
<evidence type="ECO:0000256" key="3">
    <source>
        <dbReference type="ARBA" id="ARBA00022842"/>
    </source>
</evidence>
<dbReference type="Gene3D" id="3.40.190.80">
    <property type="match status" value="1"/>
</dbReference>
<dbReference type="GO" id="GO:0006020">
    <property type="term" value="P:inositol metabolic process"/>
    <property type="evidence" value="ECO:0007669"/>
    <property type="project" value="TreeGrafter"/>
</dbReference>
<dbReference type="GO" id="GO:0007165">
    <property type="term" value="P:signal transduction"/>
    <property type="evidence" value="ECO:0007669"/>
    <property type="project" value="TreeGrafter"/>
</dbReference>
<dbReference type="EMBL" id="QNTQ01000009">
    <property type="protein sequence ID" value="RBI84804.1"/>
    <property type="molecule type" value="Genomic_DNA"/>
</dbReference>
<dbReference type="GO" id="GO:0008934">
    <property type="term" value="F:inositol monophosphate 1-phosphatase activity"/>
    <property type="evidence" value="ECO:0007669"/>
    <property type="project" value="TreeGrafter"/>
</dbReference>
<proteinExistence type="inferred from homology"/>
<comment type="similarity">
    <text evidence="1">Belongs to the inositol monophosphatase superfamily.</text>
</comment>
<dbReference type="SUPFAM" id="SSF56655">
    <property type="entry name" value="Carbohydrate phosphatase"/>
    <property type="match status" value="1"/>
</dbReference>
<dbReference type="CDD" id="cd01638">
    <property type="entry name" value="CysQ"/>
    <property type="match status" value="1"/>
</dbReference>
<keyword evidence="3 4" id="KW-0460">Magnesium</keyword>
<dbReference type="PANTHER" id="PTHR20854">
    <property type="entry name" value="INOSITOL MONOPHOSPHATASE"/>
    <property type="match status" value="1"/>
</dbReference>
<dbReference type="AlphaFoldDB" id="A0A365U8L0"/>
<comment type="caution">
    <text evidence="5">The sequence shown here is derived from an EMBL/GenBank/DDBJ whole genome shotgun (WGS) entry which is preliminary data.</text>
</comment>
<dbReference type="PRINTS" id="PR00377">
    <property type="entry name" value="IMPHPHTASES"/>
</dbReference>
<dbReference type="Gene3D" id="3.30.540.10">
    <property type="entry name" value="Fructose-1,6-Bisphosphatase, subunit A, domain 1"/>
    <property type="match status" value="1"/>
</dbReference>
<dbReference type="PROSITE" id="PS00630">
    <property type="entry name" value="IMP_2"/>
    <property type="match status" value="1"/>
</dbReference>
<dbReference type="RefSeq" id="WP_113289541.1">
    <property type="nucleotide sequence ID" value="NZ_QNTQ01000009.1"/>
</dbReference>
<evidence type="ECO:0000256" key="4">
    <source>
        <dbReference type="PIRSR" id="PIRSR600760-2"/>
    </source>
</evidence>
<feature type="binding site" evidence="4">
    <location>
        <position position="67"/>
    </location>
    <ligand>
        <name>Mg(2+)</name>
        <dbReference type="ChEBI" id="CHEBI:18420"/>
        <label>1</label>
        <note>catalytic</note>
    </ligand>
</feature>
<dbReference type="Pfam" id="PF00459">
    <property type="entry name" value="Inositol_P"/>
    <property type="match status" value="1"/>
</dbReference>
<protein>
    <submittedName>
        <fullName evidence="5">3'(2'),5'-bisphosphate nucleotidase CysQ</fullName>
    </submittedName>
</protein>
<evidence type="ECO:0000313" key="6">
    <source>
        <dbReference type="Proteomes" id="UP000253370"/>
    </source>
</evidence>
<keyword evidence="6" id="KW-1185">Reference proteome</keyword>
<feature type="binding site" evidence="4">
    <location>
        <position position="88"/>
    </location>
    <ligand>
        <name>Mg(2+)</name>
        <dbReference type="ChEBI" id="CHEBI:18420"/>
        <label>1</label>
        <note>catalytic</note>
    </ligand>
</feature>
<dbReference type="PANTHER" id="PTHR20854:SF4">
    <property type="entry name" value="INOSITOL-1-MONOPHOSPHATASE-RELATED"/>
    <property type="match status" value="1"/>
</dbReference>
<evidence type="ECO:0000256" key="1">
    <source>
        <dbReference type="ARBA" id="ARBA00009759"/>
    </source>
</evidence>
<feature type="binding site" evidence="4">
    <location>
        <position position="87"/>
    </location>
    <ligand>
        <name>Mg(2+)</name>
        <dbReference type="ChEBI" id="CHEBI:18420"/>
        <label>1</label>
        <note>catalytic</note>
    </ligand>
</feature>
<sequence>MPESDLALLIRAARAAGEVALRYHGPTAKRWDKPGGAGPVTEADLAVNEALKAVLLDARPDYGWLSEEDADTPERLGRPRIFLLDPIDGTSGFIEGSSSWSLSLAIVTEGEISAAVVHLPADEGKLYAAAAGEGATLDGQPIRAAARESVEGAQVLATRYAMEPKHWPGGVPGFKRHHRPSLAYRLALVAEGRFDGMLTLRDSWDWDIAAGLLICREAGAVVTDREGNAPRFNTEPAKTRGVVAGGPAVHAGLIAAMRPRG</sequence>
<dbReference type="OrthoDB" id="9785695at2"/>
<feature type="binding site" evidence="4">
    <location>
        <position position="85"/>
    </location>
    <ligand>
        <name>Mg(2+)</name>
        <dbReference type="ChEBI" id="CHEBI:18420"/>
        <label>1</label>
        <note>catalytic</note>
    </ligand>
</feature>
<accession>A0A365U8L0</accession>
<organism evidence="5 6">
    <name type="scientific">Rhodosalinus halophilus</name>
    <dbReference type="NCBI Taxonomy" id="2259333"/>
    <lineage>
        <taxon>Bacteria</taxon>
        <taxon>Pseudomonadati</taxon>
        <taxon>Pseudomonadota</taxon>
        <taxon>Alphaproteobacteria</taxon>
        <taxon>Rhodobacterales</taxon>
        <taxon>Paracoccaceae</taxon>
        <taxon>Rhodosalinus</taxon>
    </lineage>
</organism>
<name>A0A365U8L0_9RHOB</name>
<dbReference type="Proteomes" id="UP000253370">
    <property type="component" value="Unassembled WGS sequence"/>
</dbReference>